<name>A0AA91U394_9GAMM</name>
<dbReference type="PANTHER" id="PTHR35272">
    <property type="entry name" value="THIOL:DISULFIDE INTERCHANGE PROTEIN DSBC-RELATED"/>
    <property type="match status" value="1"/>
</dbReference>
<dbReference type="InterPro" id="IPR009094">
    <property type="entry name" value="DiS-bond_isomerase_DsbC/G_N_sf"/>
</dbReference>
<comment type="function">
    <text evidence="1">Required for disulfide bond formation in some periplasmic proteins. Acts by transferring its disulfide bond to other proteins and is reduced in the process.</text>
</comment>
<dbReference type="SUPFAM" id="SSF54423">
    <property type="entry name" value="DsbC/DsbG N-terminal domain-like"/>
    <property type="match status" value="1"/>
</dbReference>
<evidence type="ECO:0000313" key="5">
    <source>
        <dbReference type="EMBL" id="QFY56199.1"/>
    </source>
</evidence>
<dbReference type="Gene3D" id="3.10.450.70">
    <property type="entry name" value="Disulphide bond isomerase, DsbC/G, N-terminal"/>
    <property type="match status" value="1"/>
</dbReference>
<dbReference type="SUPFAM" id="SSF52833">
    <property type="entry name" value="Thioredoxin-like"/>
    <property type="match status" value="1"/>
</dbReference>
<dbReference type="Pfam" id="PF13098">
    <property type="entry name" value="Thioredoxin_2"/>
    <property type="match status" value="1"/>
</dbReference>
<accession>A0AA91U394</accession>
<evidence type="ECO:0000256" key="2">
    <source>
        <dbReference type="SAM" id="MobiDB-lite"/>
    </source>
</evidence>
<keyword evidence="1" id="KW-0676">Redox-active center</keyword>
<dbReference type="InterPro" id="IPR012336">
    <property type="entry name" value="Thioredoxin-like_fold"/>
</dbReference>
<evidence type="ECO:0000313" key="4">
    <source>
        <dbReference type="EMBL" id="PCC99939.1"/>
    </source>
</evidence>
<gene>
    <name evidence="5" type="primary">dsbG</name>
    <name evidence="4" type="ORF">CO192_09020</name>
    <name evidence="5" type="ORF">EAO82_07375</name>
</gene>
<sequence>MIRLQTKHMLPALLLSLSPLIHAEDWPAPIAATVERGVEIVGQFDAPSGLKGYAGKFNGQGMALFLTEDQQHVIVGTMLDATGTDVSRAALDKLVYGPMGEEMWAQLEASDWIGDGADDAGRVVYTFTDPNCPFCSMFWKQARPWVESGKVQLRHIMVGILREDSPGKSAAILVAKDPAAALHEHEAGDEVKALDTIPAAIAQQLKTNHDLMAQLGAQATPAIFYLDDKGNMQQQQGAPRPDRLAEIMGPE</sequence>
<feature type="signal peptide" evidence="1">
    <location>
        <begin position="1"/>
        <end position="23"/>
    </location>
</feature>
<feature type="region of interest" description="Disordered" evidence="2">
    <location>
        <begin position="231"/>
        <end position="251"/>
    </location>
</feature>
<dbReference type="AlphaFoldDB" id="A0AA91U394"/>
<keyword evidence="7" id="KW-1185">Reference proteome</keyword>
<dbReference type="InterPro" id="IPR036249">
    <property type="entry name" value="Thioredoxin-like_sf"/>
</dbReference>
<dbReference type="PANTHER" id="PTHR35272:SF4">
    <property type="entry name" value="THIOL:DISULFIDE INTERCHANGE PROTEIN DSBG"/>
    <property type="match status" value="1"/>
</dbReference>
<evidence type="ECO:0000256" key="1">
    <source>
        <dbReference type="RuleBase" id="RU364038"/>
    </source>
</evidence>
<evidence type="ECO:0000259" key="3">
    <source>
        <dbReference type="Pfam" id="PF13098"/>
    </source>
</evidence>
<reference evidence="4 6" key="1">
    <citation type="submission" date="2017-09" db="EMBL/GenBank/DDBJ databases">
        <title>Bacterial and phytoplankton interrelationship in Kongsfjorden, an Arctic fjord.</title>
        <authorList>
            <person name="Sinha R."/>
            <person name="Krishnan K."/>
        </authorList>
    </citation>
    <scope>NUCLEOTIDE SEQUENCE [LARGE SCALE GENOMIC DNA]</scope>
    <source>
        <strain evidence="4 6">58</strain>
    </source>
</reference>
<evidence type="ECO:0000313" key="7">
    <source>
        <dbReference type="Proteomes" id="UP000344571"/>
    </source>
</evidence>
<dbReference type="Proteomes" id="UP000243750">
    <property type="component" value="Unassembled WGS sequence"/>
</dbReference>
<dbReference type="InterPro" id="IPR033954">
    <property type="entry name" value="DiS-bond_Isoase_DsbC/G"/>
</dbReference>
<protein>
    <recommendedName>
        <fullName evidence="1">Thiol:disulfide interchange protein</fullName>
    </recommendedName>
</protein>
<dbReference type="Proteomes" id="UP000344571">
    <property type="component" value="Chromosome"/>
</dbReference>
<reference evidence="5 7" key="2">
    <citation type="submission" date="2018-10" db="EMBL/GenBank/DDBJ databases">
        <title>Complete genome sequence of Pseudomonas pelagia strain Kongs-67.</title>
        <authorList>
            <person name="Sinha R.K."/>
            <person name="Krishnan K."/>
        </authorList>
    </citation>
    <scope>NUCLEOTIDE SEQUENCE [LARGE SCALE GENOMIC DNA]</scope>
    <source>
        <strain evidence="5 7">Kongs-67</strain>
    </source>
</reference>
<comment type="subcellular location">
    <subcellularLocation>
        <location evidence="1">Periplasm</location>
    </subcellularLocation>
</comment>
<organism evidence="4 6">
    <name type="scientific">Halopseudomonas pelagia</name>
    <dbReference type="NCBI Taxonomy" id="553151"/>
    <lineage>
        <taxon>Bacteria</taxon>
        <taxon>Pseudomonadati</taxon>
        <taxon>Pseudomonadota</taxon>
        <taxon>Gammaproteobacteria</taxon>
        <taxon>Pseudomonadales</taxon>
        <taxon>Pseudomonadaceae</taxon>
        <taxon>Halopseudomonas</taxon>
    </lineage>
</organism>
<dbReference type="RefSeq" id="WP_096346268.1">
    <property type="nucleotide sequence ID" value="NZ_CP033116.1"/>
</dbReference>
<comment type="similarity">
    <text evidence="1">Belongs to the thioredoxin family. DsbC subfamily.</text>
</comment>
<dbReference type="EMBL" id="NWMT01000088">
    <property type="protein sequence ID" value="PCC99939.1"/>
    <property type="molecule type" value="Genomic_DNA"/>
</dbReference>
<dbReference type="EMBL" id="CP033116">
    <property type="protein sequence ID" value="QFY56199.1"/>
    <property type="molecule type" value="Genomic_DNA"/>
</dbReference>
<dbReference type="NCBIfam" id="NF008657">
    <property type="entry name" value="PRK11657.1"/>
    <property type="match status" value="1"/>
</dbReference>
<evidence type="ECO:0000313" key="6">
    <source>
        <dbReference type="Proteomes" id="UP000243750"/>
    </source>
</evidence>
<feature type="chain" id="PRO_5041515054" description="Thiol:disulfide interchange protein" evidence="1">
    <location>
        <begin position="24"/>
        <end position="251"/>
    </location>
</feature>
<keyword evidence="1" id="KW-0732">Signal</keyword>
<dbReference type="CDD" id="cd03020">
    <property type="entry name" value="DsbA_DsbC_DsbG"/>
    <property type="match status" value="1"/>
</dbReference>
<keyword evidence="1" id="KW-0574">Periplasm</keyword>
<feature type="domain" description="Thioredoxin-like fold" evidence="3">
    <location>
        <begin position="121"/>
        <end position="247"/>
    </location>
</feature>
<dbReference type="InterPro" id="IPR051470">
    <property type="entry name" value="Thiol:disulfide_interchange"/>
</dbReference>
<dbReference type="GO" id="GO:0042597">
    <property type="term" value="C:periplasmic space"/>
    <property type="evidence" value="ECO:0007669"/>
    <property type="project" value="UniProtKB-SubCell"/>
</dbReference>
<dbReference type="Gene3D" id="3.40.30.10">
    <property type="entry name" value="Glutaredoxin"/>
    <property type="match status" value="1"/>
</dbReference>
<proteinExistence type="inferred from homology"/>